<dbReference type="AlphaFoldDB" id="A0A0S3Q150"/>
<dbReference type="Gene3D" id="1.10.10.10">
    <property type="entry name" value="Winged helix-like DNA-binding domain superfamily/Winged helix DNA-binding domain"/>
    <property type="match status" value="1"/>
</dbReference>
<evidence type="ECO:0000259" key="4">
    <source>
        <dbReference type="PROSITE" id="PS50956"/>
    </source>
</evidence>
<evidence type="ECO:0000313" key="5">
    <source>
        <dbReference type="EMBL" id="BAT61896.1"/>
    </source>
</evidence>
<dbReference type="InterPro" id="IPR011008">
    <property type="entry name" value="Dimeric_a/b-barrel"/>
</dbReference>
<dbReference type="Pfam" id="PF01037">
    <property type="entry name" value="AsnC_trans_reg"/>
    <property type="match status" value="1"/>
</dbReference>
<dbReference type="Pfam" id="PF13404">
    <property type="entry name" value="HTH_AsnC-type"/>
    <property type="match status" value="1"/>
</dbReference>
<gene>
    <name evidence="5" type="primary">lrp_4</name>
    <name evidence="5" type="ORF">GJW-30_1_04458</name>
</gene>
<proteinExistence type="predicted"/>
<dbReference type="Gene3D" id="3.30.70.920">
    <property type="match status" value="1"/>
</dbReference>
<dbReference type="CDD" id="cd00090">
    <property type="entry name" value="HTH_ARSR"/>
    <property type="match status" value="1"/>
</dbReference>
<dbReference type="InterPro" id="IPR019887">
    <property type="entry name" value="Tscrpt_reg_AsnC/Lrp_C"/>
</dbReference>
<keyword evidence="3" id="KW-0804">Transcription</keyword>
<dbReference type="EMBL" id="AP014946">
    <property type="protein sequence ID" value="BAT61896.1"/>
    <property type="molecule type" value="Genomic_DNA"/>
</dbReference>
<dbReference type="KEGG" id="vgo:GJW-30_1_04458"/>
<dbReference type="InterPro" id="IPR036388">
    <property type="entry name" value="WH-like_DNA-bd_sf"/>
</dbReference>
<dbReference type="InterPro" id="IPR000485">
    <property type="entry name" value="AsnC-type_HTH_dom"/>
</dbReference>
<dbReference type="PROSITE" id="PS00519">
    <property type="entry name" value="HTH_ASNC_1"/>
    <property type="match status" value="1"/>
</dbReference>
<accession>A0A0S3Q150</accession>
<dbReference type="SMART" id="SM00344">
    <property type="entry name" value="HTH_ASNC"/>
    <property type="match status" value="1"/>
</dbReference>
<dbReference type="InterPro" id="IPR019885">
    <property type="entry name" value="Tscrpt_reg_HTH_AsnC-type_CS"/>
</dbReference>
<organism evidence="5 6">
    <name type="scientific">Variibacter gotjawalensis</name>
    <dbReference type="NCBI Taxonomy" id="1333996"/>
    <lineage>
        <taxon>Bacteria</taxon>
        <taxon>Pseudomonadati</taxon>
        <taxon>Pseudomonadota</taxon>
        <taxon>Alphaproteobacteria</taxon>
        <taxon>Hyphomicrobiales</taxon>
        <taxon>Nitrobacteraceae</taxon>
        <taxon>Variibacter</taxon>
    </lineage>
</organism>
<dbReference type="PANTHER" id="PTHR30154">
    <property type="entry name" value="LEUCINE-RESPONSIVE REGULATORY PROTEIN"/>
    <property type="match status" value="1"/>
</dbReference>
<evidence type="ECO:0000256" key="2">
    <source>
        <dbReference type="ARBA" id="ARBA00023125"/>
    </source>
</evidence>
<dbReference type="GO" id="GO:0006355">
    <property type="term" value="P:regulation of DNA-templated transcription"/>
    <property type="evidence" value="ECO:0007669"/>
    <property type="project" value="UniProtKB-ARBA"/>
</dbReference>
<evidence type="ECO:0000256" key="1">
    <source>
        <dbReference type="ARBA" id="ARBA00023015"/>
    </source>
</evidence>
<feature type="domain" description="HTH asnC-type" evidence="4">
    <location>
        <begin position="7"/>
        <end position="68"/>
    </location>
</feature>
<dbReference type="InterPro" id="IPR036390">
    <property type="entry name" value="WH_DNA-bd_sf"/>
</dbReference>
<dbReference type="InterPro" id="IPR019888">
    <property type="entry name" value="Tscrpt_reg_AsnC-like"/>
</dbReference>
<dbReference type="SUPFAM" id="SSF46785">
    <property type="entry name" value="Winged helix' DNA-binding domain"/>
    <property type="match status" value="1"/>
</dbReference>
<dbReference type="PANTHER" id="PTHR30154:SF17">
    <property type="entry name" value="DNA-BINDING TRANSCRIPTIONAL ACTIVATOR DECR"/>
    <property type="match status" value="1"/>
</dbReference>
<dbReference type="PROSITE" id="PS50956">
    <property type="entry name" value="HTH_ASNC_2"/>
    <property type="match status" value="1"/>
</dbReference>
<dbReference type="PRINTS" id="PR00033">
    <property type="entry name" value="HTHASNC"/>
</dbReference>
<keyword evidence="2" id="KW-0238">DNA-binding</keyword>
<name>A0A0S3Q150_9BRAD</name>
<dbReference type="GO" id="GO:0005829">
    <property type="term" value="C:cytosol"/>
    <property type="evidence" value="ECO:0007669"/>
    <property type="project" value="TreeGrafter"/>
</dbReference>
<evidence type="ECO:0000313" key="6">
    <source>
        <dbReference type="Proteomes" id="UP000236884"/>
    </source>
</evidence>
<evidence type="ECO:0000256" key="3">
    <source>
        <dbReference type="ARBA" id="ARBA00023163"/>
    </source>
</evidence>
<dbReference type="SUPFAM" id="SSF54909">
    <property type="entry name" value="Dimeric alpha+beta barrel"/>
    <property type="match status" value="1"/>
</dbReference>
<reference evidence="5 6" key="1">
    <citation type="submission" date="2015-08" db="EMBL/GenBank/DDBJ databases">
        <title>Investigation of the bacterial diversity of lava forest soil.</title>
        <authorList>
            <person name="Lee J.S."/>
        </authorList>
    </citation>
    <scope>NUCLEOTIDE SEQUENCE [LARGE SCALE GENOMIC DNA]</scope>
    <source>
        <strain evidence="5 6">GJW-30</strain>
    </source>
</reference>
<protein>
    <submittedName>
        <fullName evidence="5">Leucine-responsive regulatory protein</fullName>
    </submittedName>
</protein>
<keyword evidence="6" id="KW-1185">Reference proteome</keyword>
<dbReference type="InterPro" id="IPR011991">
    <property type="entry name" value="ArsR-like_HTH"/>
</dbReference>
<dbReference type="GO" id="GO:0043200">
    <property type="term" value="P:response to amino acid"/>
    <property type="evidence" value="ECO:0007669"/>
    <property type="project" value="TreeGrafter"/>
</dbReference>
<dbReference type="GO" id="GO:0043565">
    <property type="term" value="F:sequence-specific DNA binding"/>
    <property type="evidence" value="ECO:0007669"/>
    <property type="project" value="InterPro"/>
</dbReference>
<keyword evidence="1" id="KW-0805">Transcription regulation</keyword>
<sequence>MSDKLDIDQIDRKILDVLQRDTNQSIADIGSKVGLSQTPCWKRIQRLERLGIIQKRVALLDASKLDLSVTAFVTISVGDHSEPALQRFRTEASRFPEVLDIHRMAGEHDYILRVVLPTVNAYDTFYRKLIDTVSVPLKKVTSHFAIESVKATTALPIIAAPERRLEAAE</sequence>
<dbReference type="Proteomes" id="UP000236884">
    <property type="component" value="Chromosome"/>
</dbReference>